<comment type="caution">
    <text evidence="3">The sequence shown here is derived from an EMBL/GenBank/DDBJ whole genome shotgun (WGS) entry which is preliminary data.</text>
</comment>
<evidence type="ECO:0000256" key="1">
    <source>
        <dbReference type="SAM" id="Coils"/>
    </source>
</evidence>
<feature type="coiled-coil region" evidence="1">
    <location>
        <begin position="415"/>
        <end position="442"/>
    </location>
</feature>
<evidence type="ECO:0000313" key="4">
    <source>
        <dbReference type="Proteomes" id="UP001054252"/>
    </source>
</evidence>
<dbReference type="PANTHER" id="PTHR33642:SF4">
    <property type="entry name" value="COX1_OXI3 INTRON 1 PROTEIN-RELATED"/>
    <property type="match status" value="1"/>
</dbReference>
<reference evidence="3 4" key="1">
    <citation type="journal article" date="2021" name="Commun. Biol.">
        <title>The genome of Shorea leprosula (Dipterocarpaceae) highlights the ecological relevance of drought in aseasonal tropical rainforests.</title>
        <authorList>
            <person name="Ng K.K.S."/>
            <person name="Kobayashi M.J."/>
            <person name="Fawcett J.A."/>
            <person name="Hatakeyama M."/>
            <person name="Paape T."/>
            <person name="Ng C.H."/>
            <person name="Ang C.C."/>
            <person name="Tnah L.H."/>
            <person name="Lee C.T."/>
            <person name="Nishiyama T."/>
            <person name="Sese J."/>
            <person name="O'Brien M.J."/>
            <person name="Copetti D."/>
            <person name="Mohd Noor M.I."/>
            <person name="Ong R.C."/>
            <person name="Putra M."/>
            <person name="Sireger I.Z."/>
            <person name="Indrioko S."/>
            <person name="Kosugi Y."/>
            <person name="Izuno A."/>
            <person name="Isagi Y."/>
            <person name="Lee S.L."/>
            <person name="Shimizu K.K."/>
        </authorList>
    </citation>
    <scope>NUCLEOTIDE SEQUENCE [LARGE SCALE GENOMIC DNA]</scope>
    <source>
        <strain evidence="3">214</strain>
    </source>
</reference>
<name>A0AAV5KP63_9ROSI</name>
<organism evidence="3 4">
    <name type="scientific">Rubroshorea leprosula</name>
    <dbReference type="NCBI Taxonomy" id="152421"/>
    <lineage>
        <taxon>Eukaryota</taxon>
        <taxon>Viridiplantae</taxon>
        <taxon>Streptophyta</taxon>
        <taxon>Embryophyta</taxon>
        <taxon>Tracheophyta</taxon>
        <taxon>Spermatophyta</taxon>
        <taxon>Magnoliopsida</taxon>
        <taxon>eudicotyledons</taxon>
        <taxon>Gunneridae</taxon>
        <taxon>Pentapetalae</taxon>
        <taxon>rosids</taxon>
        <taxon>malvids</taxon>
        <taxon>Malvales</taxon>
        <taxon>Dipterocarpaceae</taxon>
        <taxon>Rubroshorea</taxon>
    </lineage>
</organism>
<keyword evidence="1" id="KW-0175">Coiled coil</keyword>
<evidence type="ECO:0000259" key="2">
    <source>
        <dbReference type="PROSITE" id="PS50878"/>
    </source>
</evidence>
<dbReference type="GO" id="GO:0005739">
    <property type="term" value="C:mitochondrion"/>
    <property type="evidence" value="ECO:0007669"/>
    <property type="project" value="TreeGrafter"/>
</dbReference>
<dbReference type="Pfam" id="PF01348">
    <property type="entry name" value="Intron_maturas2"/>
    <property type="match status" value="1"/>
</dbReference>
<dbReference type="Proteomes" id="UP001054252">
    <property type="component" value="Unassembled WGS sequence"/>
</dbReference>
<dbReference type="GO" id="GO:0006315">
    <property type="term" value="P:homing of group II introns"/>
    <property type="evidence" value="ECO:0007669"/>
    <property type="project" value="TreeGrafter"/>
</dbReference>
<dbReference type="PANTHER" id="PTHR33642">
    <property type="entry name" value="COX1/OXI3 INTRON 1 PROTEIN-RELATED"/>
    <property type="match status" value="1"/>
</dbReference>
<dbReference type="InterPro" id="IPR000477">
    <property type="entry name" value="RT_dom"/>
</dbReference>
<accession>A0AAV5KP63</accession>
<dbReference type="InterPro" id="IPR024937">
    <property type="entry name" value="Domain_X"/>
</dbReference>
<dbReference type="PROSITE" id="PS50878">
    <property type="entry name" value="RT_POL"/>
    <property type="match status" value="1"/>
</dbReference>
<feature type="domain" description="Reverse transcriptase" evidence="2">
    <location>
        <begin position="1"/>
        <end position="312"/>
    </location>
</feature>
<keyword evidence="4" id="KW-1185">Reference proteome</keyword>
<protein>
    <recommendedName>
        <fullName evidence="2">Reverse transcriptase domain-containing protein</fullName>
    </recommendedName>
</protein>
<dbReference type="AlphaFoldDB" id="A0AAV5KP63"/>
<sequence>MLKKLNRITRLNLGHSISITAAFKQYSTLPLNPYANPTEPLTKPRLKILVLSQYSHVNFSNLVKNVIALPSVLLTACQSLSSPRNTMPETTQSLPHFLDSVSKCFSIIEMSGEIRENEFDIESCSMRMVLEIVYDEQFVTFSYGAVLGWEGILQLDKLYVFIEEKIKDMMLIGMLKRLFECEVVRIELGGCYLRRGFPQESGLCSILINIYFDSLDKEIQDMRLKMNQNDLKLDLNELVSTSNVFYKSEKIYAVRCLDELLVITSGSKISILDLKNQILKFLEVNLDLKVDRVKTAVHGAVSEKINFLGMELQAVSPSVLHPPMSEKAIRAKKKYLRQKEVGALELRNAWEGNRRKLEKSLGHGQMTWDPWKNIGTGRGFFLEVISLRHIRDQLPQDLVDAYDKFQEQVDKHLAPVKARKALEEAEKKVEEEEEKYAQSAVEDLTKLCMKVSAPIDLFQRAEKMVGFTNNMGCPRPISIPVLEDAYIIKFSCVLTLAKKHESTKRETMKHYTNLKVSDLDGNEELYFSMERDVEMMGDNNLSDPKPVDGALLLALTRLASGEHLHSCIAHFCDRQDIILYSLRLLQSSLNVNSLDEAQWIQGMGAIHESLNQKCLPLCANHINDLCMGKIILQDICERGLSCLSFVF</sequence>
<dbReference type="GO" id="GO:0090615">
    <property type="term" value="P:mitochondrial mRNA processing"/>
    <property type="evidence" value="ECO:0007669"/>
    <property type="project" value="TreeGrafter"/>
</dbReference>
<dbReference type="GO" id="GO:0003964">
    <property type="term" value="F:RNA-directed DNA polymerase activity"/>
    <property type="evidence" value="ECO:0007669"/>
    <property type="project" value="TreeGrafter"/>
</dbReference>
<gene>
    <name evidence="3" type="ORF">SLEP1_g35693</name>
</gene>
<evidence type="ECO:0000313" key="3">
    <source>
        <dbReference type="EMBL" id="GKV26373.1"/>
    </source>
</evidence>
<dbReference type="EMBL" id="BPVZ01000072">
    <property type="protein sequence ID" value="GKV26373.1"/>
    <property type="molecule type" value="Genomic_DNA"/>
</dbReference>
<proteinExistence type="predicted"/>